<evidence type="ECO:0000313" key="3">
    <source>
        <dbReference type="Proteomes" id="UP001467690"/>
    </source>
</evidence>
<comment type="caution">
    <text evidence="2">The sequence shown here is derived from an EMBL/GenBank/DDBJ whole genome shotgun (WGS) entry which is preliminary data.</text>
</comment>
<dbReference type="SUPFAM" id="SSF52096">
    <property type="entry name" value="ClpP/crotonase"/>
    <property type="match status" value="1"/>
</dbReference>
<dbReference type="PANTHER" id="PTHR35984">
    <property type="entry name" value="PERIPLASMIC SERINE PROTEASE"/>
    <property type="match status" value="1"/>
</dbReference>
<dbReference type="PANTHER" id="PTHR35984:SF1">
    <property type="entry name" value="PERIPLASMIC SERINE PROTEASE"/>
    <property type="match status" value="1"/>
</dbReference>
<name>A0ABV1RHY1_9ALTE</name>
<keyword evidence="3" id="KW-1185">Reference proteome</keyword>
<evidence type="ECO:0000256" key="1">
    <source>
        <dbReference type="SAM" id="MobiDB-lite"/>
    </source>
</evidence>
<dbReference type="InterPro" id="IPR002825">
    <property type="entry name" value="Pept_S49_ser-pept_pro"/>
</dbReference>
<reference evidence="2 3" key="1">
    <citation type="submission" date="2024-06" db="EMBL/GenBank/DDBJ databases">
        <authorList>
            <person name="Chen R.Y."/>
        </authorList>
    </citation>
    <scope>NUCLEOTIDE SEQUENCE [LARGE SCALE GENOMIC DNA]</scope>
    <source>
        <strain evidence="2 3">D2</strain>
    </source>
</reference>
<feature type="compositionally biased region" description="Polar residues" evidence="1">
    <location>
        <begin position="281"/>
        <end position="291"/>
    </location>
</feature>
<proteinExistence type="predicted"/>
<dbReference type="RefSeq" id="WP_350401861.1">
    <property type="nucleotide sequence ID" value="NZ_JBELOE010000210.1"/>
</dbReference>
<sequence length="323" mass="35962">MDEIVQILKTVQERYDADLFLYKGGVDHGSDGLFIDTVDMRIKKSDNVILFLETYGGSPDVAYRMARYLKANYTKVYYAIGGPCKSSGTLMALSADELIFGQRGELGPLDIQLAKKDEVGELASGLNIFQALEFLDEQARSILASTFIELRNGAGLSTKQAFDIAERMASKSLSPIYAQVEPVRLGEFRRAMQIAEQYGTKLNSGNLNNGTLNQLISSYPSHGFVIDRDEVKSLFKNVKDAEIEIEYLMRIIRESLEHSKIACEDLIKAYVEVEPKKGETNDSNSNQGQENAESETNDEPNNSRSKSERIRNQGSDAPNDGQE</sequence>
<gene>
    <name evidence="2" type="ORF">ABS311_10675</name>
</gene>
<organism evidence="2 3">
    <name type="scientific">Catenovulum sediminis</name>
    <dbReference type="NCBI Taxonomy" id="1740262"/>
    <lineage>
        <taxon>Bacteria</taxon>
        <taxon>Pseudomonadati</taxon>
        <taxon>Pseudomonadota</taxon>
        <taxon>Gammaproteobacteria</taxon>
        <taxon>Alteromonadales</taxon>
        <taxon>Alteromonadaceae</taxon>
        <taxon>Catenovulum</taxon>
    </lineage>
</organism>
<protein>
    <recommendedName>
        <fullName evidence="4">Serine protease</fullName>
    </recommendedName>
</protein>
<evidence type="ECO:0000313" key="2">
    <source>
        <dbReference type="EMBL" id="MER2492342.1"/>
    </source>
</evidence>
<dbReference type="Gene3D" id="3.90.226.10">
    <property type="entry name" value="2-enoyl-CoA Hydratase, Chain A, domain 1"/>
    <property type="match status" value="1"/>
</dbReference>
<dbReference type="Proteomes" id="UP001467690">
    <property type="component" value="Unassembled WGS sequence"/>
</dbReference>
<accession>A0ABV1RHY1</accession>
<dbReference type="InterPro" id="IPR029045">
    <property type="entry name" value="ClpP/crotonase-like_dom_sf"/>
</dbReference>
<evidence type="ECO:0008006" key="4">
    <source>
        <dbReference type="Google" id="ProtNLM"/>
    </source>
</evidence>
<feature type="region of interest" description="Disordered" evidence="1">
    <location>
        <begin position="275"/>
        <end position="323"/>
    </location>
</feature>
<dbReference type="EMBL" id="JBELOE010000210">
    <property type="protein sequence ID" value="MER2492342.1"/>
    <property type="molecule type" value="Genomic_DNA"/>
</dbReference>